<dbReference type="VEuPathDB" id="VectorBase:BGLAX_038380"/>
<dbReference type="EC" id="1.14.11.8" evidence="5"/>
<evidence type="ECO:0000313" key="19">
    <source>
        <dbReference type="EnsemblMetazoa" id="BGLB016966-PC"/>
    </source>
</evidence>
<dbReference type="RefSeq" id="XP_013093123.2">
    <property type="nucleotide sequence ID" value="XM_013237669.2"/>
</dbReference>
<dbReference type="Gene3D" id="3.60.130.10">
    <property type="entry name" value="Clavaminate synthase-like"/>
    <property type="match status" value="1"/>
</dbReference>
<evidence type="ECO:0000256" key="9">
    <source>
        <dbReference type="ARBA" id="ARBA00022964"/>
    </source>
</evidence>
<feature type="domain" description="Gamma-butyrobetaine hydroxylase-like N-terminal" evidence="18">
    <location>
        <begin position="118"/>
        <end position="196"/>
    </location>
</feature>
<accession>A0A2C9KAN2</accession>
<evidence type="ECO:0000256" key="6">
    <source>
        <dbReference type="ARBA" id="ARBA00016835"/>
    </source>
</evidence>
<dbReference type="AlphaFoldDB" id="A0A2C9KAN2"/>
<dbReference type="OrthoDB" id="408743at2759"/>
<dbReference type="Pfam" id="PF06155">
    <property type="entry name" value="GBBH-like_N"/>
    <property type="match status" value="1"/>
</dbReference>
<protein>
    <recommendedName>
        <fullName evidence="6">Trimethyllysine dioxygenase, mitochondrial</fullName>
        <ecNumber evidence="5">1.14.11.8</ecNumber>
    </recommendedName>
    <alternativeName>
        <fullName evidence="13">Epsilon-trimethyllysine 2-oxoglutarate dioxygenase</fullName>
    </alternativeName>
    <alternativeName>
        <fullName evidence="12">TML hydroxylase</fullName>
    </alternativeName>
    <alternativeName>
        <fullName evidence="14">TML-alpha-ketoglutarate dioxygenase</fullName>
    </alternativeName>
</protein>
<dbReference type="PANTHER" id="PTHR10696:SF51">
    <property type="entry name" value="TRIMETHYLLYSINE DIOXYGENASE, MITOCHONDRIAL"/>
    <property type="match status" value="1"/>
</dbReference>
<dbReference type="VEuPathDB" id="VectorBase:BGLB016966"/>
<dbReference type="EnsemblMetazoa" id="BGLB016966-RB">
    <property type="protein sequence ID" value="BGLB016966-PB"/>
    <property type="gene ID" value="BGLB016966"/>
</dbReference>
<comment type="function">
    <text evidence="15">Converts trimethyllysine (TML) into hydroxytrimethyllysine (HTML).</text>
</comment>
<sequence>MTKWIRSAQILNKSYTCQHIQSKFLTLGGSVSQHFYYTLSYKSADPRLLTRSRLHTYLTVRFKWWSINSGTFLRGSDTIGPYISLWSSPSAGHNLIKACPSRHSHTQQQSQFSVVCNDECVQVSFADRTLKIPLIWLRDHCRSEKFYNHNTHQKIPQSGLSELDLSPAEICLVDNNSAVSIKWKDGHVSKFNLDWLANNFYPGKLVSQSKRQYWNNEIVLEEGLQTVSYNDHMTYDDGLKKSLTNLVKFGFCIIEETPVSQSATQAVAERISYVLQTVFGQMWTFTSDASRSDTAYTTQYLGAHTDNTYLSSPAGVQVFHCLKHNGSGGETLLVDGFKALDILRSVDQAAFKVLASVVIPHEYKEQASGNHPGYHLYNLSPVVTLHPISGEYISLRFNPYDRAPLNTLSLHDMTTFYSAYDKLSKIISNKENELRIKLNPGTILLIDNWRVLHGRSSFDGTRVVCGCYLPRDEWISKARLMGLL</sequence>
<dbReference type="InterPro" id="IPR038492">
    <property type="entry name" value="GBBH-like_N_sf"/>
</dbReference>
<dbReference type="RefSeq" id="XP_013093124.2">
    <property type="nucleotide sequence ID" value="XM_013237670.2"/>
</dbReference>
<dbReference type="InterPro" id="IPR010376">
    <property type="entry name" value="GBBH-like_N"/>
</dbReference>
<evidence type="ECO:0000256" key="13">
    <source>
        <dbReference type="ARBA" id="ARBA00031778"/>
    </source>
</evidence>
<comment type="cofactor">
    <cofactor evidence="1">
        <name>Fe(2+)</name>
        <dbReference type="ChEBI" id="CHEBI:29033"/>
    </cofactor>
</comment>
<dbReference type="PANTHER" id="PTHR10696">
    <property type="entry name" value="GAMMA-BUTYROBETAINE HYDROXYLASE-RELATED"/>
    <property type="match status" value="1"/>
</dbReference>
<dbReference type="RefSeq" id="XP_013093122.2">
    <property type="nucleotide sequence ID" value="XM_013237668.2"/>
</dbReference>
<evidence type="ECO:0000259" key="18">
    <source>
        <dbReference type="Pfam" id="PF06155"/>
    </source>
</evidence>
<dbReference type="InterPro" id="IPR042098">
    <property type="entry name" value="TauD-like_sf"/>
</dbReference>
<dbReference type="Pfam" id="PF02668">
    <property type="entry name" value="TauD"/>
    <property type="match status" value="1"/>
</dbReference>
<feature type="domain" description="TauD/TfdA-like" evidence="17">
    <location>
        <begin position="225"/>
        <end position="468"/>
    </location>
</feature>
<dbReference type="GO" id="GO:0045329">
    <property type="term" value="P:carnitine biosynthetic process"/>
    <property type="evidence" value="ECO:0007669"/>
    <property type="project" value="UniProtKB-UniPathway"/>
</dbReference>
<comment type="pathway">
    <text evidence="3">Amine and polyamine biosynthesis; carnitine biosynthesis.</text>
</comment>
<dbReference type="UniPathway" id="UPA00118"/>
<comment type="catalytic activity">
    <reaction evidence="16">
        <text>N(6),N(6),N(6)-trimethyl-L-lysine + 2-oxoglutarate + O2 = (3S)-3-hydroxy-N(6),N(6),N(6)-trimethyl-L-lysine + succinate + CO2</text>
        <dbReference type="Rhea" id="RHEA:14181"/>
        <dbReference type="ChEBI" id="CHEBI:15379"/>
        <dbReference type="ChEBI" id="CHEBI:16526"/>
        <dbReference type="ChEBI" id="CHEBI:16810"/>
        <dbReference type="ChEBI" id="CHEBI:30031"/>
        <dbReference type="ChEBI" id="CHEBI:58100"/>
        <dbReference type="ChEBI" id="CHEBI:141499"/>
        <dbReference type="EC" id="1.14.11.8"/>
    </reaction>
</comment>
<dbReference type="EnsemblMetazoa" id="BGLB016966-RC">
    <property type="protein sequence ID" value="BGLB016966-PC"/>
    <property type="gene ID" value="BGLB016966"/>
</dbReference>
<gene>
    <name evidence="19" type="primary">106076854</name>
</gene>
<keyword evidence="7" id="KW-0479">Metal-binding</keyword>
<evidence type="ECO:0000256" key="4">
    <source>
        <dbReference type="ARBA" id="ARBA00008654"/>
    </source>
</evidence>
<dbReference type="GO" id="GO:0005739">
    <property type="term" value="C:mitochondrion"/>
    <property type="evidence" value="ECO:0007669"/>
    <property type="project" value="TreeGrafter"/>
</dbReference>
<keyword evidence="11" id="KW-0408">Iron</keyword>
<evidence type="ECO:0000256" key="5">
    <source>
        <dbReference type="ARBA" id="ARBA00012267"/>
    </source>
</evidence>
<keyword evidence="10" id="KW-0560">Oxidoreductase</keyword>
<dbReference type="NCBIfam" id="TIGR02410">
    <property type="entry name" value="carnitine_TMLD"/>
    <property type="match status" value="1"/>
</dbReference>
<dbReference type="GO" id="GO:0050353">
    <property type="term" value="F:trimethyllysine dioxygenase activity"/>
    <property type="evidence" value="ECO:0007669"/>
    <property type="project" value="UniProtKB-EC"/>
</dbReference>
<evidence type="ECO:0000256" key="2">
    <source>
        <dbReference type="ARBA" id="ARBA00001961"/>
    </source>
</evidence>
<evidence type="ECO:0000256" key="7">
    <source>
        <dbReference type="ARBA" id="ARBA00022723"/>
    </source>
</evidence>
<dbReference type="GO" id="GO:0005506">
    <property type="term" value="F:iron ion binding"/>
    <property type="evidence" value="ECO:0007669"/>
    <property type="project" value="InterPro"/>
</dbReference>
<evidence type="ECO:0000256" key="16">
    <source>
        <dbReference type="ARBA" id="ARBA00049334"/>
    </source>
</evidence>
<evidence type="ECO:0000256" key="3">
    <source>
        <dbReference type="ARBA" id="ARBA00005022"/>
    </source>
</evidence>
<dbReference type="KEGG" id="bgt:106076854"/>
<dbReference type="CDD" id="cd00250">
    <property type="entry name" value="CAS_like"/>
    <property type="match status" value="1"/>
</dbReference>
<evidence type="ECO:0000313" key="20">
    <source>
        <dbReference type="Proteomes" id="UP000076420"/>
    </source>
</evidence>
<organism evidence="19 20">
    <name type="scientific">Biomphalaria glabrata</name>
    <name type="common">Bloodfluke planorb</name>
    <name type="synonym">Freshwater snail</name>
    <dbReference type="NCBI Taxonomy" id="6526"/>
    <lineage>
        <taxon>Eukaryota</taxon>
        <taxon>Metazoa</taxon>
        <taxon>Spiralia</taxon>
        <taxon>Lophotrochozoa</taxon>
        <taxon>Mollusca</taxon>
        <taxon>Gastropoda</taxon>
        <taxon>Heterobranchia</taxon>
        <taxon>Euthyneura</taxon>
        <taxon>Panpulmonata</taxon>
        <taxon>Hygrophila</taxon>
        <taxon>Lymnaeoidea</taxon>
        <taxon>Planorbidae</taxon>
        <taxon>Biomphalaria</taxon>
    </lineage>
</organism>
<evidence type="ECO:0000256" key="11">
    <source>
        <dbReference type="ARBA" id="ARBA00023004"/>
    </source>
</evidence>
<proteinExistence type="inferred from homology"/>
<comment type="cofactor">
    <cofactor evidence="2">
        <name>L-ascorbate</name>
        <dbReference type="ChEBI" id="CHEBI:38290"/>
    </cofactor>
</comment>
<dbReference type="InterPro" id="IPR003819">
    <property type="entry name" value="TauD/TfdA-like"/>
</dbReference>
<keyword evidence="8" id="KW-0124">Carnitine biosynthesis</keyword>
<dbReference type="STRING" id="6526.A0A2C9KAN2"/>
<dbReference type="Proteomes" id="UP000076420">
    <property type="component" value="Unassembled WGS sequence"/>
</dbReference>
<dbReference type="EnsemblMetazoa" id="BGLB016966-RA">
    <property type="protein sequence ID" value="BGLB016966-PA"/>
    <property type="gene ID" value="BGLB016966"/>
</dbReference>
<evidence type="ECO:0000256" key="15">
    <source>
        <dbReference type="ARBA" id="ARBA00046008"/>
    </source>
</evidence>
<evidence type="ECO:0000259" key="17">
    <source>
        <dbReference type="Pfam" id="PF02668"/>
    </source>
</evidence>
<dbReference type="SUPFAM" id="SSF51197">
    <property type="entry name" value="Clavaminate synthase-like"/>
    <property type="match status" value="1"/>
</dbReference>
<dbReference type="InterPro" id="IPR050411">
    <property type="entry name" value="AlphaKG_dependent_hydroxylases"/>
</dbReference>
<evidence type="ECO:0000256" key="14">
    <source>
        <dbReference type="ARBA" id="ARBA00032283"/>
    </source>
</evidence>
<evidence type="ECO:0000256" key="8">
    <source>
        <dbReference type="ARBA" id="ARBA00022873"/>
    </source>
</evidence>
<name>A0A2C9KAN2_BIOGL</name>
<reference evidence="19" key="1">
    <citation type="submission" date="2020-05" db="UniProtKB">
        <authorList>
            <consortium name="EnsemblMetazoa"/>
        </authorList>
    </citation>
    <scope>IDENTIFICATION</scope>
    <source>
        <strain evidence="19">BB02</strain>
    </source>
</reference>
<dbReference type="InterPro" id="IPR012776">
    <property type="entry name" value="Trimethyllysine_dOase"/>
</dbReference>
<keyword evidence="9" id="KW-0223">Dioxygenase</keyword>
<dbReference type="FunFam" id="3.60.130.10:FF:000001">
    <property type="entry name" value="Trimethyllysine dioxygenase, mitochondrial"/>
    <property type="match status" value="1"/>
</dbReference>
<comment type="similarity">
    <text evidence="4">Belongs to the gamma-BBH/TMLD family.</text>
</comment>
<dbReference type="Gene3D" id="3.30.2020.30">
    <property type="match status" value="1"/>
</dbReference>
<evidence type="ECO:0000256" key="10">
    <source>
        <dbReference type="ARBA" id="ARBA00023002"/>
    </source>
</evidence>
<evidence type="ECO:0000256" key="12">
    <source>
        <dbReference type="ARBA" id="ARBA00030363"/>
    </source>
</evidence>
<evidence type="ECO:0000256" key="1">
    <source>
        <dbReference type="ARBA" id="ARBA00001954"/>
    </source>
</evidence>